<dbReference type="EMBL" id="JAQOSK010000001">
    <property type="protein sequence ID" value="MDC2953493.1"/>
    <property type="molecule type" value="Genomic_DNA"/>
</dbReference>
<protein>
    <submittedName>
        <fullName evidence="6">DeoR/GlpR family DNA-binding transcription regulator</fullName>
    </submittedName>
</protein>
<keyword evidence="3" id="KW-0804">Transcription</keyword>
<sequence>MSSSTGAQQGPAARQAAMAEQVLAEGSATAAELAERFGVSLMTIHRDLDELERQGIVRKFRGGVTAQPSGVFESNVEYRLKTMRAEKAAVADRALALIEPGMAIMLDDSTTTLEIARRLRNGEITPLTVVTNFLQAINLLSDQRGIHLMALGGDYDPLHSSFLGVSCVEAVQSLRVDVCFASTSAVHGGYAYHQEQHIVSVKRAMLDSAARGVLLIDHTKLARTALHRVVPLSRFDLLLVDDGASPEALRDLDEHKVTYEVCATVPASEPQGRAGHRGGGGDDRTGTT</sequence>
<dbReference type="Gene3D" id="1.10.10.10">
    <property type="entry name" value="Winged helix-like DNA-binding domain superfamily/Winged helix DNA-binding domain"/>
    <property type="match status" value="1"/>
</dbReference>
<dbReference type="SUPFAM" id="SSF46785">
    <property type="entry name" value="Winged helix' DNA-binding domain"/>
    <property type="match status" value="1"/>
</dbReference>
<keyword evidence="7" id="KW-1185">Reference proteome</keyword>
<dbReference type="Proteomes" id="UP001221328">
    <property type="component" value="Unassembled WGS sequence"/>
</dbReference>
<keyword evidence="2 6" id="KW-0238">DNA-binding</keyword>
<evidence type="ECO:0000313" key="6">
    <source>
        <dbReference type="EMBL" id="MDC2953493.1"/>
    </source>
</evidence>
<dbReference type="PROSITE" id="PS51000">
    <property type="entry name" value="HTH_DEOR_2"/>
    <property type="match status" value="1"/>
</dbReference>
<dbReference type="InterPro" id="IPR050313">
    <property type="entry name" value="Carb_Metab_HTH_regulators"/>
</dbReference>
<evidence type="ECO:0000256" key="1">
    <source>
        <dbReference type="ARBA" id="ARBA00023015"/>
    </source>
</evidence>
<feature type="domain" description="HTH deoR-type" evidence="5">
    <location>
        <begin position="11"/>
        <end position="66"/>
    </location>
</feature>
<comment type="caution">
    <text evidence="6">The sequence shown here is derived from an EMBL/GenBank/DDBJ whole genome shotgun (WGS) entry which is preliminary data.</text>
</comment>
<keyword evidence="1" id="KW-0805">Transcription regulation</keyword>
<dbReference type="InterPro" id="IPR001034">
    <property type="entry name" value="DeoR_HTH"/>
</dbReference>
<feature type="compositionally biased region" description="Basic and acidic residues" evidence="4">
    <location>
        <begin position="279"/>
        <end position="288"/>
    </location>
</feature>
<dbReference type="InterPro" id="IPR018356">
    <property type="entry name" value="Tscrpt_reg_HTH_DeoR_CS"/>
</dbReference>
<evidence type="ECO:0000259" key="5">
    <source>
        <dbReference type="PROSITE" id="PS51000"/>
    </source>
</evidence>
<dbReference type="InterPro" id="IPR014036">
    <property type="entry name" value="DeoR-like_C"/>
</dbReference>
<accession>A0ABT5FLV5</accession>
<dbReference type="PANTHER" id="PTHR30363:SF44">
    <property type="entry name" value="AGA OPERON TRANSCRIPTIONAL REPRESSOR-RELATED"/>
    <property type="match status" value="1"/>
</dbReference>
<dbReference type="RefSeq" id="WP_234491582.1">
    <property type="nucleotide sequence ID" value="NZ_JAQOSK010000001.1"/>
</dbReference>
<dbReference type="PRINTS" id="PR00037">
    <property type="entry name" value="HTHLACR"/>
</dbReference>
<evidence type="ECO:0000256" key="3">
    <source>
        <dbReference type="ARBA" id="ARBA00023163"/>
    </source>
</evidence>
<dbReference type="Pfam" id="PF08220">
    <property type="entry name" value="HTH_DeoR"/>
    <property type="match status" value="1"/>
</dbReference>
<dbReference type="SMART" id="SM01134">
    <property type="entry name" value="DeoRC"/>
    <property type="match status" value="1"/>
</dbReference>
<reference evidence="6 7" key="1">
    <citation type="journal article" date="2015" name="Int. J. Syst. Evol. Microbiol.">
        <title>Streptomyces gilvifuscus sp. nov., an actinomycete that produces antibacterial compounds isolated from soil.</title>
        <authorList>
            <person name="Nguyen T.M."/>
            <person name="Kim J."/>
        </authorList>
    </citation>
    <scope>NUCLEOTIDE SEQUENCE [LARGE SCALE GENOMIC DNA]</scope>
    <source>
        <strain evidence="6 7">T113</strain>
    </source>
</reference>
<dbReference type="SMART" id="SM00420">
    <property type="entry name" value="HTH_DEOR"/>
    <property type="match status" value="1"/>
</dbReference>
<dbReference type="InterPro" id="IPR011991">
    <property type="entry name" value="ArsR-like_HTH"/>
</dbReference>
<dbReference type="CDD" id="cd00090">
    <property type="entry name" value="HTH_ARSR"/>
    <property type="match status" value="1"/>
</dbReference>
<dbReference type="GO" id="GO:0003677">
    <property type="term" value="F:DNA binding"/>
    <property type="evidence" value="ECO:0007669"/>
    <property type="project" value="UniProtKB-KW"/>
</dbReference>
<dbReference type="PROSITE" id="PS00894">
    <property type="entry name" value="HTH_DEOR_1"/>
    <property type="match status" value="1"/>
</dbReference>
<evidence type="ECO:0000313" key="7">
    <source>
        <dbReference type="Proteomes" id="UP001221328"/>
    </source>
</evidence>
<dbReference type="PANTHER" id="PTHR30363">
    <property type="entry name" value="HTH-TYPE TRANSCRIPTIONAL REGULATOR SRLR-RELATED"/>
    <property type="match status" value="1"/>
</dbReference>
<dbReference type="SUPFAM" id="SSF100950">
    <property type="entry name" value="NagB/RpiA/CoA transferase-like"/>
    <property type="match status" value="1"/>
</dbReference>
<dbReference type="InterPro" id="IPR036388">
    <property type="entry name" value="WH-like_DNA-bd_sf"/>
</dbReference>
<feature type="region of interest" description="Disordered" evidence="4">
    <location>
        <begin position="268"/>
        <end position="288"/>
    </location>
</feature>
<dbReference type="Gene3D" id="3.40.50.1360">
    <property type="match status" value="1"/>
</dbReference>
<dbReference type="Pfam" id="PF00455">
    <property type="entry name" value="DeoRC"/>
    <property type="match status" value="1"/>
</dbReference>
<dbReference type="InterPro" id="IPR036390">
    <property type="entry name" value="WH_DNA-bd_sf"/>
</dbReference>
<organism evidence="6 7">
    <name type="scientific">Streptomyces gilvifuscus</name>
    <dbReference type="NCBI Taxonomy" id="1550617"/>
    <lineage>
        <taxon>Bacteria</taxon>
        <taxon>Bacillati</taxon>
        <taxon>Actinomycetota</taxon>
        <taxon>Actinomycetes</taxon>
        <taxon>Kitasatosporales</taxon>
        <taxon>Streptomycetaceae</taxon>
        <taxon>Streptomyces</taxon>
    </lineage>
</organism>
<evidence type="ECO:0000256" key="2">
    <source>
        <dbReference type="ARBA" id="ARBA00023125"/>
    </source>
</evidence>
<name>A0ABT5FLV5_9ACTN</name>
<dbReference type="InterPro" id="IPR037171">
    <property type="entry name" value="NagB/RpiA_transferase-like"/>
</dbReference>
<proteinExistence type="predicted"/>
<evidence type="ECO:0000256" key="4">
    <source>
        <dbReference type="SAM" id="MobiDB-lite"/>
    </source>
</evidence>
<gene>
    <name evidence="6" type="ORF">PO587_03385</name>
</gene>